<accession>A0ABR9QDF5</accession>
<keyword evidence="3" id="KW-1185">Reference proteome</keyword>
<reference evidence="2 3" key="1">
    <citation type="submission" date="2020-10" db="EMBL/GenBank/DDBJ databases">
        <title>Bacillus sp. HD4P25, an endophyte from a halophyte.</title>
        <authorList>
            <person name="Sun J.-Q."/>
        </authorList>
    </citation>
    <scope>NUCLEOTIDE SEQUENCE [LARGE SCALE GENOMIC DNA]</scope>
    <source>
        <strain evidence="2 3">YIM 93174</strain>
    </source>
</reference>
<comment type="caution">
    <text evidence="2">The sequence shown here is derived from an EMBL/GenBank/DDBJ whole genome shotgun (WGS) entry which is preliminary data.</text>
</comment>
<evidence type="ECO:0000256" key="1">
    <source>
        <dbReference type="SAM" id="Phobius"/>
    </source>
</evidence>
<protein>
    <submittedName>
        <fullName evidence="2">Uncharacterized protein</fullName>
    </submittedName>
</protein>
<gene>
    <name evidence="2" type="ORF">IMZ08_00490</name>
</gene>
<sequence>MIIMGTFKQSIELEQALAVLENKFVPREQILVVFMDENPSNSQLKGRTKSIRSNGFEVGLATATGFAVVGASVGFKLTPGPILCGLIATIIGYFIGYGIYYFLNKNKASIPSARTLTEVTVMIRCKENEASLIKDVLWKYQALTVGLVNDD</sequence>
<proteinExistence type="predicted"/>
<dbReference type="EMBL" id="JADCLJ010000002">
    <property type="protein sequence ID" value="MBE4906532.1"/>
    <property type="molecule type" value="Genomic_DNA"/>
</dbReference>
<feature type="transmembrane region" description="Helical" evidence="1">
    <location>
        <begin position="55"/>
        <end position="74"/>
    </location>
</feature>
<evidence type="ECO:0000313" key="2">
    <source>
        <dbReference type="EMBL" id="MBE4906532.1"/>
    </source>
</evidence>
<dbReference type="RefSeq" id="WP_193534050.1">
    <property type="nucleotide sequence ID" value="NZ_JADCLJ010000002.1"/>
</dbReference>
<dbReference type="Proteomes" id="UP001516662">
    <property type="component" value="Unassembled WGS sequence"/>
</dbReference>
<keyword evidence="1" id="KW-0472">Membrane</keyword>
<organism evidence="2 3">
    <name type="scientific">Litchfieldia luteola</name>
    <dbReference type="NCBI Taxonomy" id="682179"/>
    <lineage>
        <taxon>Bacteria</taxon>
        <taxon>Bacillati</taxon>
        <taxon>Bacillota</taxon>
        <taxon>Bacilli</taxon>
        <taxon>Bacillales</taxon>
        <taxon>Bacillaceae</taxon>
        <taxon>Litchfieldia</taxon>
    </lineage>
</organism>
<evidence type="ECO:0000313" key="3">
    <source>
        <dbReference type="Proteomes" id="UP001516662"/>
    </source>
</evidence>
<keyword evidence="1" id="KW-0812">Transmembrane</keyword>
<name>A0ABR9QDF5_9BACI</name>
<feature type="transmembrane region" description="Helical" evidence="1">
    <location>
        <begin position="80"/>
        <end position="103"/>
    </location>
</feature>
<keyword evidence="1" id="KW-1133">Transmembrane helix</keyword>